<dbReference type="EMBL" id="PRDL01000001">
    <property type="protein sequence ID" value="MBE8718890.1"/>
    <property type="molecule type" value="Genomic_DNA"/>
</dbReference>
<keyword evidence="2" id="KW-1185">Reference proteome</keyword>
<gene>
    <name evidence="1" type="ORF">C4F51_17080</name>
</gene>
<sequence length="193" mass="21381">MPGLRNSDERHWQSAWQNLLPGSQRIEVIDWHLADLEKWRNAILKTLTSLEQPVLLIAHSFGSLASASIAHDYPSLVRGALLVAPAAPQKFGIEERLPQTEIARPLRLIGSDSDPWLAETGAKQLAHQWGADFHISKGKGHINSESQLGVWTEGLFELEKLLQQIDKHLVQSTAGLSKTHPGVLHTVSLAHKK</sequence>
<dbReference type="InterPro" id="IPR010662">
    <property type="entry name" value="RBBP9/YdeN"/>
</dbReference>
<dbReference type="GO" id="GO:0016787">
    <property type="term" value="F:hydrolase activity"/>
    <property type="evidence" value="ECO:0007669"/>
    <property type="project" value="UniProtKB-KW"/>
</dbReference>
<keyword evidence="1" id="KW-0378">Hydrolase</keyword>
<protein>
    <submittedName>
        <fullName evidence="1">Alpha/beta hydrolase</fullName>
    </submittedName>
</protein>
<evidence type="ECO:0000313" key="1">
    <source>
        <dbReference type="EMBL" id="MBE8718890.1"/>
    </source>
</evidence>
<dbReference type="AlphaFoldDB" id="A0A928YVT4"/>
<evidence type="ECO:0000313" key="2">
    <source>
        <dbReference type="Proteomes" id="UP000652567"/>
    </source>
</evidence>
<proteinExistence type="predicted"/>
<dbReference type="Proteomes" id="UP000652567">
    <property type="component" value="Unassembled WGS sequence"/>
</dbReference>
<dbReference type="Gene3D" id="3.40.50.1820">
    <property type="entry name" value="alpha/beta hydrolase"/>
    <property type="match status" value="1"/>
</dbReference>
<dbReference type="InterPro" id="IPR029058">
    <property type="entry name" value="AB_hydrolase_fold"/>
</dbReference>
<reference evidence="1" key="1">
    <citation type="submission" date="2018-07" db="EMBL/GenBank/DDBJ databases">
        <title>Genome assembly of strain Ka43.</title>
        <authorList>
            <person name="Kukolya J."/>
            <person name="Nagy I."/>
            <person name="Horvath B."/>
            <person name="Toth A."/>
        </authorList>
    </citation>
    <scope>NUCLEOTIDE SEQUENCE</scope>
    <source>
        <strain evidence="1">KB43</strain>
    </source>
</reference>
<name>A0A928YVT4_9GAMM</name>
<dbReference type="SUPFAM" id="SSF53474">
    <property type="entry name" value="alpha/beta-Hydrolases"/>
    <property type="match status" value="1"/>
</dbReference>
<accession>A0A928YVT4</accession>
<dbReference type="Pfam" id="PF06821">
    <property type="entry name" value="Ser_hydrolase"/>
    <property type="match status" value="1"/>
</dbReference>
<organism evidence="1 2">
    <name type="scientific">Cellvibrio polysaccharolyticus</name>
    <dbReference type="NCBI Taxonomy" id="2082724"/>
    <lineage>
        <taxon>Bacteria</taxon>
        <taxon>Pseudomonadati</taxon>
        <taxon>Pseudomonadota</taxon>
        <taxon>Gammaproteobacteria</taxon>
        <taxon>Cellvibrionales</taxon>
        <taxon>Cellvibrionaceae</taxon>
        <taxon>Cellvibrio</taxon>
    </lineage>
</organism>
<comment type="caution">
    <text evidence="1">The sequence shown here is derived from an EMBL/GenBank/DDBJ whole genome shotgun (WGS) entry which is preliminary data.</text>
</comment>